<proteinExistence type="predicted"/>
<dbReference type="EnsemblPlants" id="MELO3C035557.2.1">
    <property type="protein sequence ID" value="MELO3C035557.2.1"/>
    <property type="gene ID" value="MELO3C035557.2"/>
</dbReference>
<dbReference type="Gramene" id="MELO3C035557.2.1">
    <property type="protein sequence ID" value="MELO3C035557.2.1"/>
    <property type="gene ID" value="MELO3C035557.2"/>
</dbReference>
<name>A0A9I9ELL4_CUCME</name>
<reference evidence="2" key="1">
    <citation type="submission" date="2023-03" db="UniProtKB">
        <authorList>
            <consortium name="EnsemblPlants"/>
        </authorList>
    </citation>
    <scope>IDENTIFICATION</scope>
</reference>
<protein>
    <submittedName>
        <fullName evidence="2">Uncharacterized protein</fullName>
    </submittedName>
</protein>
<dbReference type="AlphaFoldDB" id="A0A9I9ELL4"/>
<accession>A0A9I9ELL4</accession>
<feature type="compositionally biased region" description="Basic and acidic residues" evidence="1">
    <location>
        <begin position="71"/>
        <end position="85"/>
    </location>
</feature>
<evidence type="ECO:0000256" key="1">
    <source>
        <dbReference type="SAM" id="MobiDB-lite"/>
    </source>
</evidence>
<sequence>MSRSSELTCLLYGSILFRTKYSKGRSLLCILLLPLRPKPDYHLNGDEQEGALPEKKDEKRQRRKMGLEWLGTKRKEGKEEERKSN</sequence>
<feature type="region of interest" description="Disordered" evidence="1">
    <location>
        <begin position="40"/>
        <end position="85"/>
    </location>
</feature>
<evidence type="ECO:0000313" key="2">
    <source>
        <dbReference type="EnsemblPlants" id="MELO3C035557.2.1"/>
    </source>
</evidence>
<organism evidence="2">
    <name type="scientific">Cucumis melo</name>
    <name type="common">Muskmelon</name>
    <dbReference type="NCBI Taxonomy" id="3656"/>
    <lineage>
        <taxon>Eukaryota</taxon>
        <taxon>Viridiplantae</taxon>
        <taxon>Streptophyta</taxon>
        <taxon>Embryophyta</taxon>
        <taxon>Tracheophyta</taxon>
        <taxon>Spermatophyta</taxon>
        <taxon>Magnoliopsida</taxon>
        <taxon>eudicotyledons</taxon>
        <taxon>Gunneridae</taxon>
        <taxon>Pentapetalae</taxon>
        <taxon>rosids</taxon>
        <taxon>fabids</taxon>
        <taxon>Cucurbitales</taxon>
        <taxon>Cucurbitaceae</taxon>
        <taxon>Benincaseae</taxon>
        <taxon>Cucumis</taxon>
    </lineage>
</organism>